<gene>
    <name evidence="1" type="ORF">XNOV1_A014822</name>
</gene>
<name>A0AAV1FDW1_XYRNO</name>
<dbReference type="AlphaFoldDB" id="A0AAV1FDW1"/>
<dbReference type="Proteomes" id="UP001178508">
    <property type="component" value="Chromosome 6"/>
</dbReference>
<reference evidence="1" key="1">
    <citation type="submission" date="2023-08" db="EMBL/GenBank/DDBJ databases">
        <authorList>
            <person name="Alioto T."/>
            <person name="Alioto T."/>
            <person name="Gomez Garrido J."/>
        </authorList>
    </citation>
    <scope>NUCLEOTIDE SEQUENCE</scope>
</reference>
<keyword evidence="2" id="KW-1185">Reference proteome</keyword>
<proteinExistence type="predicted"/>
<evidence type="ECO:0000313" key="2">
    <source>
        <dbReference type="Proteomes" id="UP001178508"/>
    </source>
</evidence>
<protein>
    <submittedName>
        <fullName evidence="1">Uncharacterized protein</fullName>
    </submittedName>
</protein>
<sequence length="133" mass="14677">MISRRLGDVALRFLFTGNRLTRLFCPSRTRVSVTSRPPCPVGRTSFLLPGTRTLPEQLLDLEDKRQLIQEPLIVAPESPQSPPASSLNELPCGGPCEPRRPFLLPILPPLLHLLINSSYSRFGRGSALIEGGH</sequence>
<accession>A0AAV1FDW1</accession>
<evidence type="ECO:0000313" key="1">
    <source>
        <dbReference type="EMBL" id="CAJ1059278.1"/>
    </source>
</evidence>
<organism evidence="1 2">
    <name type="scientific">Xyrichtys novacula</name>
    <name type="common">Pearly razorfish</name>
    <name type="synonym">Hemipteronotus novacula</name>
    <dbReference type="NCBI Taxonomy" id="13765"/>
    <lineage>
        <taxon>Eukaryota</taxon>
        <taxon>Metazoa</taxon>
        <taxon>Chordata</taxon>
        <taxon>Craniata</taxon>
        <taxon>Vertebrata</taxon>
        <taxon>Euteleostomi</taxon>
        <taxon>Actinopterygii</taxon>
        <taxon>Neopterygii</taxon>
        <taxon>Teleostei</taxon>
        <taxon>Neoteleostei</taxon>
        <taxon>Acanthomorphata</taxon>
        <taxon>Eupercaria</taxon>
        <taxon>Labriformes</taxon>
        <taxon>Labridae</taxon>
        <taxon>Xyrichtys</taxon>
    </lineage>
</organism>
<dbReference type="EMBL" id="OY660869">
    <property type="protein sequence ID" value="CAJ1059278.1"/>
    <property type="molecule type" value="Genomic_DNA"/>
</dbReference>